<dbReference type="InterPro" id="IPR015867">
    <property type="entry name" value="N-reg_PII/ATP_PRibTrfase_C"/>
</dbReference>
<dbReference type="STRING" id="555088.DealDRAFT_0028"/>
<dbReference type="GO" id="GO:0030234">
    <property type="term" value="F:enzyme regulator activity"/>
    <property type="evidence" value="ECO:0007669"/>
    <property type="project" value="InterPro"/>
</dbReference>
<dbReference type="InterPro" id="IPR011322">
    <property type="entry name" value="N-reg_PII-like_a/b"/>
</dbReference>
<evidence type="ECO:0000313" key="2">
    <source>
        <dbReference type="Proteomes" id="UP000006443"/>
    </source>
</evidence>
<comment type="caution">
    <text evidence="1">The sequence shown here is derived from an EMBL/GenBank/DDBJ whole genome shotgun (WGS) entry which is preliminary data.</text>
</comment>
<dbReference type="AlphaFoldDB" id="C0GC19"/>
<keyword evidence="2" id="KW-1185">Reference proteome</keyword>
<name>C0GC19_DETAL</name>
<dbReference type="RefSeq" id="WP_008513715.1">
    <property type="nucleotide sequence ID" value="NZ_ACJM01000001.1"/>
</dbReference>
<dbReference type="Proteomes" id="UP000006443">
    <property type="component" value="Unassembled WGS sequence"/>
</dbReference>
<dbReference type="Gene3D" id="3.30.70.120">
    <property type="match status" value="1"/>
</dbReference>
<sequence length="108" mass="11889">MELKNAKLVVIITEAAIESNIISLIKSMGIKGYTIYHGVTGEGDRGVRFGSGGLGGFGENVRIETVISSEEKAEKVMREVCEQYLNNYAGIVYATDVRVIRIEKFSKK</sequence>
<organism evidence="1 2">
    <name type="scientific">Dethiobacter alkaliphilus AHT 1</name>
    <dbReference type="NCBI Taxonomy" id="555088"/>
    <lineage>
        <taxon>Bacteria</taxon>
        <taxon>Bacillati</taxon>
        <taxon>Bacillota</taxon>
        <taxon>Dethiobacteria</taxon>
        <taxon>Dethiobacterales</taxon>
        <taxon>Dethiobacteraceae</taxon>
        <taxon>Dethiobacter</taxon>
    </lineage>
</organism>
<dbReference type="OrthoDB" id="2112838at2"/>
<protein>
    <recommendedName>
        <fullName evidence="3">Nitrogen regulatory protein P-II</fullName>
    </recommendedName>
</protein>
<dbReference type="SUPFAM" id="SSF54913">
    <property type="entry name" value="GlnB-like"/>
    <property type="match status" value="1"/>
</dbReference>
<accession>C0GC19</accession>
<evidence type="ECO:0008006" key="3">
    <source>
        <dbReference type="Google" id="ProtNLM"/>
    </source>
</evidence>
<dbReference type="Pfam" id="PF00543">
    <property type="entry name" value="P-II"/>
    <property type="match status" value="1"/>
</dbReference>
<dbReference type="GO" id="GO:0006808">
    <property type="term" value="P:regulation of nitrogen utilization"/>
    <property type="evidence" value="ECO:0007669"/>
    <property type="project" value="InterPro"/>
</dbReference>
<dbReference type="EMBL" id="ACJM01000001">
    <property type="protein sequence ID" value="EEG78754.1"/>
    <property type="molecule type" value="Genomic_DNA"/>
</dbReference>
<evidence type="ECO:0000313" key="1">
    <source>
        <dbReference type="EMBL" id="EEG78754.1"/>
    </source>
</evidence>
<proteinExistence type="predicted"/>
<dbReference type="eggNOG" id="COG0347">
    <property type="taxonomic scope" value="Bacteria"/>
</dbReference>
<reference evidence="1 2" key="1">
    <citation type="submission" date="2009-02" db="EMBL/GenBank/DDBJ databases">
        <title>Sequencing of the draft genome and assembly of Dethiobacter alkaliphilus AHT 1.</title>
        <authorList>
            <consortium name="US DOE Joint Genome Institute (JGI-PGF)"/>
            <person name="Lucas S."/>
            <person name="Copeland A."/>
            <person name="Lapidus A."/>
            <person name="Glavina del Rio T."/>
            <person name="Dalin E."/>
            <person name="Tice H."/>
            <person name="Bruce D."/>
            <person name="Goodwin L."/>
            <person name="Pitluck S."/>
            <person name="Larimer F."/>
            <person name="Land M.L."/>
            <person name="Hauser L."/>
            <person name="Muyzer G."/>
        </authorList>
    </citation>
    <scope>NUCLEOTIDE SEQUENCE [LARGE SCALE GENOMIC DNA]</scope>
    <source>
        <strain evidence="1 2">AHT 1</strain>
    </source>
</reference>
<dbReference type="InterPro" id="IPR002187">
    <property type="entry name" value="N-reg_PII"/>
</dbReference>
<gene>
    <name evidence="1" type="ORF">DealDRAFT_0028</name>
</gene>